<evidence type="ECO:0000313" key="1">
    <source>
        <dbReference type="EMBL" id="KGF97815.1"/>
    </source>
</evidence>
<gene>
    <name evidence="1" type="ORF">EU95_0283</name>
</gene>
<dbReference type="eggNOG" id="ENOG503220V">
    <property type="taxonomic scope" value="Bacteria"/>
</dbReference>
<organism evidence="1 2">
    <name type="scientific">Prochlorococcus marinus str. MIT 9201</name>
    <dbReference type="NCBI Taxonomy" id="93057"/>
    <lineage>
        <taxon>Bacteria</taxon>
        <taxon>Bacillati</taxon>
        <taxon>Cyanobacteriota</taxon>
        <taxon>Cyanophyceae</taxon>
        <taxon>Synechococcales</taxon>
        <taxon>Prochlorococcaceae</taxon>
        <taxon>Prochlorococcus</taxon>
    </lineage>
</organism>
<evidence type="ECO:0000313" key="2">
    <source>
        <dbReference type="Proteomes" id="UP000030355"/>
    </source>
</evidence>
<name>A0A0A2A896_PROMR</name>
<comment type="caution">
    <text evidence="1">The sequence shown here is derived from an EMBL/GenBank/DDBJ whole genome shotgun (WGS) entry which is preliminary data.</text>
</comment>
<sequence length="47" mass="5515">MSVFHKLISFLIDCLSFGTITQVNNQFLIKRKFSIICSNNYIVIEKF</sequence>
<accession>A0A0A2A896</accession>
<protein>
    <submittedName>
        <fullName evidence="1">Uncharacterized protein</fullName>
    </submittedName>
</protein>
<dbReference type="Proteomes" id="UP000030355">
    <property type="component" value="Unassembled WGS sequence"/>
</dbReference>
<dbReference type="AlphaFoldDB" id="A0A0A2A896"/>
<dbReference type="EMBL" id="JNAL01000005">
    <property type="protein sequence ID" value="KGF97815.1"/>
    <property type="molecule type" value="Genomic_DNA"/>
</dbReference>
<reference evidence="2" key="1">
    <citation type="journal article" date="2014" name="Sci. Data">
        <title>Genomes of diverse isolates of the marine cyanobacterium Prochlorococcus.</title>
        <authorList>
            <person name="Biller S."/>
            <person name="Berube P."/>
            <person name="Thompson J."/>
            <person name="Kelly L."/>
            <person name="Roggensack S."/>
            <person name="Awad L."/>
            <person name="Roache-Johnson K."/>
            <person name="Ding H."/>
            <person name="Giovannoni S.J."/>
            <person name="Moore L.R."/>
            <person name="Chisholm S.W."/>
        </authorList>
    </citation>
    <scope>NUCLEOTIDE SEQUENCE [LARGE SCALE GENOMIC DNA]</scope>
    <source>
        <strain evidence="2">MIT 9201</strain>
    </source>
</reference>
<proteinExistence type="predicted"/>